<evidence type="ECO:0000313" key="8">
    <source>
        <dbReference type="Proteomes" id="UP001320119"/>
    </source>
</evidence>
<dbReference type="Pfam" id="PF11898">
    <property type="entry name" value="DUF3418"/>
    <property type="match status" value="1"/>
</dbReference>
<dbReference type="PANTHER" id="PTHR18934:SF99">
    <property type="entry name" value="ATP-DEPENDENT RNA HELICASE DHX37-RELATED"/>
    <property type="match status" value="1"/>
</dbReference>
<dbReference type="NCBIfam" id="NF008348">
    <property type="entry name" value="PRK11131.1"/>
    <property type="match status" value="1"/>
</dbReference>
<feature type="domain" description="Helicase ATP-binding" evidence="5">
    <location>
        <begin position="91"/>
        <end position="254"/>
    </location>
</feature>
<reference evidence="7 8" key="1">
    <citation type="journal article" date="2022" name="IScience">
        <title>An ultrasensitive nanofiber-based assay for enzymatic hydrolysis and deep-sea microbial degradation of cellulose.</title>
        <authorList>
            <person name="Tsudome M."/>
            <person name="Tachioka M."/>
            <person name="Miyazaki M."/>
            <person name="Uchimura K."/>
            <person name="Tsuda M."/>
            <person name="Takaki Y."/>
            <person name="Deguchi S."/>
        </authorList>
    </citation>
    <scope>NUCLEOTIDE SEQUENCE [LARGE SCALE GENOMIC DNA]</scope>
    <source>
        <strain evidence="7 8">GE09</strain>
    </source>
</reference>
<accession>A0AAN2BLX4</accession>
<dbReference type="GO" id="GO:0003723">
    <property type="term" value="F:RNA binding"/>
    <property type="evidence" value="ECO:0007669"/>
    <property type="project" value="TreeGrafter"/>
</dbReference>
<dbReference type="GO" id="GO:0016787">
    <property type="term" value="F:hydrolase activity"/>
    <property type="evidence" value="ECO:0007669"/>
    <property type="project" value="UniProtKB-KW"/>
</dbReference>
<dbReference type="Gene3D" id="3.40.50.300">
    <property type="entry name" value="P-loop containing nucleotide triphosphate hydrolases"/>
    <property type="match status" value="2"/>
</dbReference>
<evidence type="ECO:0000256" key="3">
    <source>
        <dbReference type="ARBA" id="ARBA00022806"/>
    </source>
</evidence>
<evidence type="ECO:0000259" key="6">
    <source>
        <dbReference type="PROSITE" id="PS51194"/>
    </source>
</evidence>
<dbReference type="KEGG" id="marq:MARGE09_P3699"/>
<organism evidence="7 8">
    <name type="scientific">Marinagarivorans cellulosilyticus</name>
    <dbReference type="NCBI Taxonomy" id="2721545"/>
    <lineage>
        <taxon>Bacteria</taxon>
        <taxon>Pseudomonadati</taxon>
        <taxon>Pseudomonadota</taxon>
        <taxon>Gammaproteobacteria</taxon>
        <taxon>Cellvibrionales</taxon>
        <taxon>Cellvibrionaceae</taxon>
        <taxon>Marinagarivorans</taxon>
    </lineage>
</organism>
<keyword evidence="1" id="KW-0547">Nucleotide-binding</keyword>
<feature type="domain" description="Helicase C-terminal" evidence="6">
    <location>
        <begin position="281"/>
        <end position="447"/>
    </location>
</feature>
<dbReference type="SMART" id="SM00487">
    <property type="entry name" value="DEXDc"/>
    <property type="match status" value="1"/>
</dbReference>
<keyword evidence="2 7" id="KW-0378">Hydrolase</keyword>
<gene>
    <name evidence="7" type="ORF">MARGE09_P3699</name>
</gene>
<dbReference type="EC" id="3.6.4.13" evidence="7"/>
<dbReference type="CDD" id="cd18791">
    <property type="entry name" value="SF2_C_RHA"/>
    <property type="match status" value="1"/>
</dbReference>
<dbReference type="FunFam" id="1.20.120.1080:FF:000005">
    <property type="entry name" value="ATP-dependent helicase HrpA"/>
    <property type="match status" value="1"/>
</dbReference>
<dbReference type="PROSITE" id="PS51192">
    <property type="entry name" value="HELICASE_ATP_BIND_1"/>
    <property type="match status" value="1"/>
</dbReference>
<dbReference type="SUPFAM" id="SSF52540">
    <property type="entry name" value="P-loop containing nucleoside triphosphate hydrolases"/>
    <property type="match status" value="1"/>
</dbReference>
<dbReference type="Proteomes" id="UP001320119">
    <property type="component" value="Chromosome"/>
</dbReference>
<dbReference type="SMART" id="SM00382">
    <property type="entry name" value="AAA"/>
    <property type="match status" value="1"/>
</dbReference>
<proteinExistence type="predicted"/>
<keyword evidence="3 7" id="KW-0347">Helicase</keyword>
<dbReference type="Pfam" id="PF07717">
    <property type="entry name" value="OB_NTP_bind"/>
    <property type="match status" value="1"/>
</dbReference>
<dbReference type="InterPro" id="IPR027417">
    <property type="entry name" value="P-loop_NTPase"/>
</dbReference>
<keyword evidence="4" id="KW-0067">ATP-binding</keyword>
<dbReference type="CDD" id="cd17989">
    <property type="entry name" value="DEXHc_HrpA"/>
    <property type="match status" value="1"/>
</dbReference>
<evidence type="ECO:0000256" key="1">
    <source>
        <dbReference type="ARBA" id="ARBA00022741"/>
    </source>
</evidence>
<dbReference type="InterPro" id="IPR011709">
    <property type="entry name" value="DEAD-box_helicase_OB_fold"/>
</dbReference>
<dbReference type="NCBIfam" id="TIGR01967">
    <property type="entry name" value="DEAH_box_HrpA"/>
    <property type="match status" value="1"/>
</dbReference>
<dbReference type="PANTHER" id="PTHR18934">
    <property type="entry name" value="ATP-DEPENDENT RNA HELICASE"/>
    <property type="match status" value="1"/>
</dbReference>
<dbReference type="RefSeq" id="WP_236984765.1">
    <property type="nucleotide sequence ID" value="NZ_AP023086.1"/>
</dbReference>
<dbReference type="GO" id="GO:0005524">
    <property type="term" value="F:ATP binding"/>
    <property type="evidence" value="ECO:0007669"/>
    <property type="project" value="UniProtKB-KW"/>
</dbReference>
<dbReference type="Pfam" id="PF00270">
    <property type="entry name" value="DEAD"/>
    <property type="match status" value="1"/>
</dbReference>
<evidence type="ECO:0000256" key="4">
    <source>
        <dbReference type="ARBA" id="ARBA00022840"/>
    </source>
</evidence>
<sequence>MTSQAAILLTDRASFWAQLETCSQADKRRLRNAWYRIEKLEKQGKPSEQGRVKLIQQIAASQAQLIERAAAVPAISFDDQLPVSLRRDEIAEAISQHQVVVIAGETGSGKTTQIPKICLTLGRGVKGLIGHTQPRRIAARTVASRIAEELKTELGTAVGYQVRFNDTSSPLSLIKLMTDGILLAEIQHDPLLEKYDTLIIDEAHERSLNIDFLLGYIRQILPKRPDLKVIITSATIDVERFSQHFNGAPIISVSGRTYPVDIIYRPWHGELEDQAQGIVEALEEILTLPKGPVGDVLVFLPGEREIRETALAIRRANFPMLEVLPFYARLSLAEQNKAFQPHKGRRVVLATNVAETSITVPGIGYVIDPGTARISRYSAKSRIQRLPIEAVSQASANQRAGRCGRISHGTCIRLYSEEDFLARPAFTDPEILRTSLAAVVLQMQQLNVGDIRDFPFIEPPEKRAISDAFKELVQLQALDDKRRLLPAGRKMLALPLEPRFSRILIAASELGCLQELLIIVAGITIQDPRERPHDKQQAADEKHRRFKDADSDFVAYLNLWNYAEEQRQALSQNHWRKLCSKEFLSYLRLREWRELHHQLLNACKQAGLPLKAKASSAEPEPIASEVLPENKDVHATQAKVCLNYEAVHQALLFGLFDNIAIKNEESREREYIVARNRKATVFPGSSQYKKMPRWMVSGNYLETTKVFAHTNAKIDPNWLRKSLPHLLNHHYYQPHYSLKSGQVLAYDKVTLFGLTVADKLRTDYSKIDANDARRIFIREALVEGKYGQHRRRDLGKFFALNQKTIKNICELEAKSRRRDILVDDEVLFTFYDERVPEEISTLNSFEHWRKTAERDNASLLHIPKSLLMQHGAEHVSENAFPNSFAVNGATYPLFYHFDPGQQDDGVSIGVPASVLHSLSEEPLEWLVLGLLREKCIALVKGLPKQWRKQFVPVPEYVDKALARMKPGNGGLMDALATALLHLSGVEIPKAVYGEVVLDDFYRMNIRVLDDKGSVIDRHRHLSVLRERYRDHVQQSLQQAGSDFEREQLTAWDFGGFPEECALQKGAIKVQAFPALCDVGGAVDLRVLDNPVDAHELSRYGVARLLLLAMPKTVKYLRKELLKNKDIGLSVLSLGSRADVVDDLLMAAVLDVCAVNESLPRTQKAFSDAVAGGENGLTARAQTLEKQLLGWLAQLVSINKSMKANKNALLLAFAFSDIKEQLNGLFFKGFFMATPLKWLDYYSRYLNAIEVRLQKAPQNPQKDKVAMQDVKSAWQKHEDLLVKQGKNAYAQSLLWQEYRYMIEEFRVSLFAQTLKTSAPVSGKRLNALWAEVISQ</sequence>
<dbReference type="EMBL" id="AP023086">
    <property type="protein sequence ID" value="BCD99497.1"/>
    <property type="molecule type" value="Genomic_DNA"/>
</dbReference>
<evidence type="ECO:0000313" key="7">
    <source>
        <dbReference type="EMBL" id="BCD99497.1"/>
    </source>
</evidence>
<name>A0AAN2BLX4_9GAMM</name>
<dbReference type="PROSITE" id="PS51194">
    <property type="entry name" value="HELICASE_CTER"/>
    <property type="match status" value="1"/>
</dbReference>
<dbReference type="InterPro" id="IPR014001">
    <property type="entry name" value="Helicase_ATP-bd"/>
</dbReference>
<evidence type="ECO:0000256" key="2">
    <source>
        <dbReference type="ARBA" id="ARBA00022801"/>
    </source>
</evidence>
<dbReference type="SMART" id="SM00847">
    <property type="entry name" value="HA2"/>
    <property type="match status" value="1"/>
</dbReference>
<dbReference type="SMART" id="SM00490">
    <property type="entry name" value="HELICc"/>
    <property type="match status" value="1"/>
</dbReference>
<dbReference type="InterPro" id="IPR011545">
    <property type="entry name" value="DEAD/DEAH_box_helicase_dom"/>
</dbReference>
<dbReference type="Pfam" id="PF00271">
    <property type="entry name" value="Helicase_C"/>
    <property type="match status" value="1"/>
</dbReference>
<dbReference type="Pfam" id="PF21010">
    <property type="entry name" value="HA2_C"/>
    <property type="match status" value="1"/>
</dbReference>
<dbReference type="InterPro" id="IPR010222">
    <property type="entry name" value="RNA_helicase_HrpA"/>
</dbReference>
<dbReference type="GO" id="GO:0003724">
    <property type="term" value="F:RNA helicase activity"/>
    <property type="evidence" value="ECO:0007669"/>
    <property type="project" value="UniProtKB-EC"/>
</dbReference>
<evidence type="ECO:0000259" key="5">
    <source>
        <dbReference type="PROSITE" id="PS51192"/>
    </source>
</evidence>
<dbReference type="InterPro" id="IPR001650">
    <property type="entry name" value="Helicase_C-like"/>
</dbReference>
<dbReference type="InterPro" id="IPR003593">
    <property type="entry name" value="AAA+_ATPase"/>
</dbReference>
<keyword evidence="8" id="KW-1185">Reference proteome</keyword>
<dbReference type="FunFam" id="3.40.50.300:FF:000575">
    <property type="entry name" value="ATP-dependent helicase hrpA"/>
    <property type="match status" value="1"/>
</dbReference>
<dbReference type="InterPro" id="IPR007502">
    <property type="entry name" value="Helicase-assoc_dom"/>
</dbReference>
<protein>
    <submittedName>
        <fullName evidence="7">ATP-dependent helicase HrpA</fullName>
        <ecNumber evidence="7">3.6.4.13</ecNumber>
    </submittedName>
</protein>
<dbReference type="InterPro" id="IPR024590">
    <property type="entry name" value="HrpA_C"/>
</dbReference>
<dbReference type="Gene3D" id="1.20.120.1080">
    <property type="match status" value="1"/>
</dbReference>